<feature type="chain" id="PRO_5013955942" description="NTF2-like domain-containing protein" evidence="1">
    <location>
        <begin position="25"/>
        <end position="176"/>
    </location>
</feature>
<gene>
    <name evidence="3" type="primary">Cnig_chr_X.g25363</name>
    <name evidence="3" type="ORF">B9Z55_025363</name>
</gene>
<protein>
    <recommendedName>
        <fullName evidence="2">NTF2-like domain-containing protein</fullName>
    </recommendedName>
</protein>
<organism evidence="3 4">
    <name type="scientific">Caenorhabditis nigoni</name>
    <dbReference type="NCBI Taxonomy" id="1611254"/>
    <lineage>
        <taxon>Eukaryota</taxon>
        <taxon>Metazoa</taxon>
        <taxon>Ecdysozoa</taxon>
        <taxon>Nematoda</taxon>
        <taxon>Chromadorea</taxon>
        <taxon>Rhabditida</taxon>
        <taxon>Rhabditina</taxon>
        <taxon>Rhabditomorpha</taxon>
        <taxon>Rhabditoidea</taxon>
        <taxon>Rhabditidae</taxon>
        <taxon>Peloderinae</taxon>
        <taxon>Caenorhabditis</taxon>
    </lineage>
</organism>
<accession>A0A2G5SYB0</accession>
<dbReference type="AlphaFoldDB" id="A0A2G5SYB0"/>
<evidence type="ECO:0000256" key="1">
    <source>
        <dbReference type="SAM" id="SignalP"/>
    </source>
</evidence>
<keyword evidence="4" id="KW-1185">Reference proteome</keyword>
<evidence type="ECO:0000313" key="3">
    <source>
        <dbReference type="EMBL" id="PIC20027.1"/>
    </source>
</evidence>
<dbReference type="Pfam" id="PF26530">
    <property type="entry name" value="NTF2_3"/>
    <property type="match status" value="1"/>
</dbReference>
<dbReference type="InterPro" id="IPR058721">
    <property type="entry name" value="NTF2_3"/>
</dbReference>
<proteinExistence type="predicted"/>
<evidence type="ECO:0000313" key="4">
    <source>
        <dbReference type="Proteomes" id="UP000230233"/>
    </source>
</evidence>
<reference evidence="4" key="1">
    <citation type="submission" date="2017-10" db="EMBL/GenBank/DDBJ databases">
        <title>Rapid genome shrinkage in a self-fertile nematode reveals novel sperm competition proteins.</title>
        <authorList>
            <person name="Yin D."/>
            <person name="Schwarz E.M."/>
            <person name="Thomas C.G."/>
            <person name="Felde R.L."/>
            <person name="Korf I.F."/>
            <person name="Cutter A.D."/>
            <person name="Schartner C.M."/>
            <person name="Ralston E.J."/>
            <person name="Meyer B.J."/>
            <person name="Haag E.S."/>
        </authorList>
    </citation>
    <scope>NUCLEOTIDE SEQUENCE [LARGE SCALE GENOMIC DNA]</scope>
    <source>
        <strain evidence="4">JU1422</strain>
    </source>
</reference>
<name>A0A2G5SYB0_9PELO</name>
<dbReference type="Proteomes" id="UP000230233">
    <property type="component" value="Chromosome X"/>
</dbReference>
<dbReference type="EMBL" id="PDUG01000006">
    <property type="protein sequence ID" value="PIC20027.1"/>
    <property type="molecule type" value="Genomic_DNA"/>
</dbReference>
<dbReference type="OrthoDB" id="10628678at2759"/>
<sequence length="176" mass="20020">MSLKFLLMQNFLCLLLIISGISDANPTFDRRGSDPDYNKVYGDFHVPRRHRHRYPHRDCIFVIPDDCDGPVNESEKDITDFLSTVLKKGFTYKGCEDTFDKEGIIGNVKDIEDNEDLYWDITTVQVRNTTADLIVEVTLGKSILMKAKAVFDLDDEEFVSAEAVGCKNNKEEESVA</sequence>
<feature type="domain" description="NTF2-like" evidence="2">
    <location>
        <begin position="82"/>
        <end position="167"/>
    </location>
</feature>
<feature type="signal peptide" evidence="1">
    <location>
        <begin position="1"/>
        <end position="24"/>
    </location>
</feature>
<keyword evidence="1" id="KW-0732">Signal</keyword>
<comment type="caution">
    <text evidence="3">The sequence shown here is derived from an EMBL/GenBank/DDBJ whole genome shotgun (WGS) entry which is preliminary data.</text>
</comment>
<evidence type="ECO:0000259" key="2">
    <source>
        <dbReference type="Pfam" id="PF26530"/>
    </source>
</evidence>